<protein>
    <recommendedName>
        <fullName evidence="3">Outer membrane protein beta-barrel domain-containing protein</fullName>
    </recommendedName>
</protein>
<reference evidence="2" key="1">
    <citation type="journal article" date="2019" name="Int. J. Syst. Evol. Microbiol.">
        <title>The Global Catalogue of Microorganisms (GCM) 10K type strain sequencing project: providing services to taxonomists for standard genome sequencing and annotation.</title>
        <authorList>
            <consortium name="The Broad Institute Genomics Platform"/>
            <consortium name="The Broad Institute Genome Sequencing Center for Infectious Disease"/>
            <person name="Wu L."/>
            <person name="Ma J."/>
        </authorList>
    </citation>
    <scope>NUCLEOTIDE SEQUENCE [LARGE SCALE GENOMIC DNA]</scope>
    <source>
        <strain evidence="2">JCM 17705</strain>
    </source>
</reference>
<name>A0ABP8G9D8_9SPHI</name>
<dbReference type="EMBL" id="BAABFT010000004">
    <property type="protein sequence ID" value="GAA4319867.1"/>
    <property type="molecule type" value="Genomic_DNA"/>
</dbReference>
<evidence type="ECO:0000313" key="1">
    <source>
        <dbReference type="EMBL" id="GAA4319867.1"/>
    </source>
</evidence>
<keyword evidence="2" id="KW-1185">Reference proteome</keyword>
<evidence type="ECO:0000313" key="2">
    <source>
        <dbReference type="Proteomes" id="UP001500582"/>
    </source>
</evidence>
<dbReference type="Proteomes" id="UP001500582">
    <property type="component" value="Unassembled WGS sequence"/>
</dbReference>
<organism evidence="1 2">
    <name type="scientific">Mucilaginibacter gynuensis</name>
    <dbReference type="NCBI Taxonomy" id="1302236"/>
    <lineage>
        <taxon>Bacteria</taxon>
        <taxon>Pseudomonadati</taxon>
        <taxon>Bacteroidota</taxon>
        <taxon>Sphingobacteriia</taxon>
        <taxon>Sphingobacteriales</taxon>
        <taxon>Sphingobacteriaceae</taxon>
        <taxon>Mucilaginibacter</taxon>
    </lineage>
</organism>
<gene>
    <name evidence="1" type="ORF">GCM10023149_18810</name>
</gene>
<sequence length="186" mass="20618">MRSIIKITLIIVIATLSHWQSYGQARSSIGLAYGINKPLTTDFKTGSGFNLQSSIRVSNKVAITPSLGYEKLNANFRNVYDSYGYRVYSVENIGLVYLGVGAKYYFKERFFARAGAMLYLGGGNEDLVTGGVGGALAAGYELMLDRHSDLEFTLRTDLINLRSSETKITPVIGLKVAYNFNFRRLL</sequence>
<proteinExistence type="predicted"/>
<accession>A0ABP8G9D8</accession>
<comment type="caution">
    <text evidence="1">The sequence shown here is derived from an EMBL/GenBank/DDBJ whole genome shotgun (WGS) entry which is preliminary data.</text>
</comment>
<dbReference type="RefSeq" id="WP_345210794.1">
    <property type="nucleotide sequence ID" value="NZ_BAABFT010000004.1"/>
</dbReference>
<evidence type="ECO:0008006" key="3">
    <source>
        <dbReference type="Google" id="ProtNLM"/>
    </source>
</evidence>